<protein>
    <submittedName>
        <fullName evidence="3">Uncharacterized protein</fullName>
    </submittedName>
</protein>
<dbReference type="EMBL" id="CP010951">
    <property type="protein sequence ID" value="AMO23484.1"/>
    <property type="molecule type" value="Genomic_DNA"/>
</dbReference>
<gene>
    <name evidence="3" type="ORF">UC35_11955</name>
</gene>
<sequence>MSAGLVAIAATLCAHAAEAPPAADPSPRPPMARVDLQGNSPTTSRAGHAHLVLRADSTDVVVQVPPANGMTLPMHLYTYLHQGSCGSLGPATAEATRRVLGYREPSGLWTVRNTLPVGANTLRASPHALAVRSGPADGNQLLYCGDLRLS</sequence>
<keyword evidence="4" id="KW-1185">Reference proteome</keyword>
<dbReference type="Proteomes" id="UP000070433">
    <property type="component" value="Chromosome"/>
</dbReference>
<keyword evidence="2" id="KW-0732">Signal</keyword>
<evidence type="ECO:0000313" key="3">
    <source>
        <dbReference type="EMBL" id="AMO23484.1"/>
    </source>
</evidence>
<feature type="chain" id="PRO_5007449727" evidence="2">
    <location>
        <begin position="17"/>
        <end position="150"/>
    </location>
</feature>
<evidence type="ECO:0000313" key="4">
    <source>
        <dbReference type="Proteomes" id="UP000070433"/>
    </source>
</evidence>
<feature type="region of interest" description="Disordered" evidence="1">
    <location>
        <begin position="19"/>
        <end position="44"/>
    </location>
</feature>
<evidence type="ECO:0000256" key="1">
    <source>
        <dbReference type="SAM" id="MobiDB-lite"/>
    </source>
</evidence>
<proteinExistence type="predicted"/>
<name>A0A127JUB5_9BURK</name>
<evidence type="ECO:0000256" key="2">
    <source>
        <dbReference type="SAM" id="SignalP"/>
    </source>
</evidence>
<dbReference type="AlphaFoldDB" id="A0A127JUB5"/>
<reference evidence="3 4" key="1">
    <citation type="journal article" date="2014" name="Int. J. Syst. Evol. Microbiol.">
        <title>Ramlibacter solisilvae sp. nov., isolated from forest soil, and emended description of the genus Ramlibacter.</title>
        <authorList>
            <person name="Lee H.J."/>
            <person name="Lee S.H."/>
            <person name="Lee S.S."/>
            <person name="Lee J.S."/>
            <person name="Kim Y."/>
            <person name="Kim S.C."/>
            <person name="Jeon C.O."/>
        </authorList>
    </citation>
    <scope>NUCLEOTIDE SEQUENCE [LARGE SCALE GENOMIC DNA]</scope>
    <source>
        <strain evidence="3 4">5-10</strain>
    </source>
</reference>
<accession>A0A127JUB5</accession>
<organism evidence="3 4">
    <name type="scientific">Ramlibacter tataouinensis</name>
    <dbReference type="NCBI Taxonomy" id="94132"/>
    <lineage>
        <taxon>Bacteria</taxon>
        <taxon>Pseudomonadati</taxon>
        <taxon>Pseudomonadota</taxon>
        <taxon>Betaproteobacteria</taxon>
        <taxon>Burkholderiales</taxon>
        <taxon>Comamonadaceae</taxon>
        <taxon>Ramlibacter</taxon>
    </lineage>
</organism>
<feature type="signal peptide" evidence="2">
    <location>
        <begin position="1"/>
        <end position="16"/>
    </location>
</feature>